<evidence type="ECO:0000256" key="4">
    <source>
        <dbReference type="ARBA" id="ARBA00013136"/>
    </source>
</evidence>
<dbReference type="NCBIfam" id="TIGR01678">
    <property type="entry name" value="FAD_lactone_ox"/>
    <property type="match status" value="1"/>
</dbReference>
<feature type="domain" description="FAD-binding PCMH-type" evidence="11">
    <location>
        <begin position="97"/>
        <end position="281"/>
    </location>
</feature>
<evidence type="ECO:0000256" key="7">
    <source>
        <dbReference type="ARBA" id="ARBA00022827"/>
    </source>
</evidence>
<dbReference type="InterPro" id="IPR007173">
    <property type="entry name" value="ALO_C"/>
</dbReference>
<dbReference type="PANTHER" id="PTHR43762:SF1">
    <property type="entry name" value="D-ARABINONO-1,4-LACTONE OXIDASE"/>
    <property type="match status" value="1"/>
</dbReference>
<keyword evidence="13" id="KW-1185">Reference proteome</keyword>
<evidence type="ECO:0000256" key="2">
    <source>
        <dbReference type="ARBA" id="ARBA00005083"/>
    </source>
</evidence>
<dbReference type="AlphaFoldDB" id="A0AAD5BJK3"/>
<accession>A0AAD5BJK3</accession>
<evidence type="ECO:0000256" key="10">
    <source>
        <dbReference type="RuleBase" id="RU367158"/>
    </source>
</evidence>
<sequence>MRKEGQACEFLVNTFGLCFSGRSVECREMHVHDTTLSPTEDDKSLSSNQRPTIFYQSAPTTIYSMISTANSRGGEIPELLKPFTTNKFIHKTWAGTFYCQPQAIFQPRNVDEIKELIKQAKLHHKTIMTVGSGHSPSDLTMTKEWLCNLDKFNHVLHQEEHWGPISDNSPEKEVKFVDLTVEAGCRVFELNEYLKKHELAIQNLGSISDQSIAGLISTGTHGSTPYHGLVSQQVVSITFLNSAGESITCSSIDKPNYFKAILLSLGKIGIITHVTLRTCPRYTIKSIQEIIHFDTLISQWDTIWLDSEFIRVWWFPYTDKCVLWRANKSNDPISVPRQSWYGTAFGRFFYESLLWASVHLLPKLTPYIEKFVFEQQYGKVETLGSGDIAVQNSVEALNMDCLFSQFVNEWSAPLVNGVDVLNQLKQVIQQAAAADEFYVHAPIEVRCSNVTQCNEPFVDDEGHESLYPSQSWLSKRSKTSAGPIPGNNFRPFLDNSPRLRHKPTNSHPTNDELTLFINATMYRPFGTNVSTHQWYQSFEDILIKADGKPHWAKNFIGVREEKQDENEAAIDVKQQLEFGGKPFYSMIGFKKLMRDWFGQDLVEFNKVRKSTDPEGVFLSGKTWADRNGILLD</sequence>
<dbReference type="GO" id="GO:0003885">
    <property type="term" value="F:D-arabinono-1,4-lactone oxidase activity"/>
    <property type="evidence" value="ECO:0007669"/>
    <property type="project" value="UniProtKB-UniRule"/>
</dbReference>
<dbReference type="PIRSF" id="PIRSF000136">
    <property type="entry name" value="LGO_GLO"/>
    <property type="match status" value="1"/>
</dbReference>
<dbReference type="Pfam" id="PF01565">
    <property type="entry name" value="FAD_binding_4"/>
    <property type="match status" value="1"/>
</dbReference>
<evidence type="ECO:0000256" key="1">
    <source>
        <dbReference type="ARBA" id="ARBA00001974"/>
    </source>
</evidence>
<dbReference type="InterPro" id="IPR016169">
    <property type="entry name" value="FAD-bd_PCMH_sub2"/>
</dbReference>
<dbReference type="InterPro" id="IPR016167">
    <property type="entry name" value="FAD-bd_PCMH_sub1"/>
</dbReference>
<dbReference type="Pfam" id="PF04030">
    <property type="entry name" value="ALO"/>
    <property type="match status" value="1"/>
</dbReference>
<dbReference type="InterPro" id="IPR016166">
    <property type="entry name" value="FAD-bd_PCMH"/>
</dbReference>
<evidence type="ECO:0000256" key="5">
    <source>
        <dbReference type="ARBA" id="ARBA00016426"/>
    </source>
</evidence>
<comment type="catalytic activity">
    <reaction evidence="10">
        <text>D-arabinono-1,4-lactone + O2 = dehydro-D-arabinono-1,4-lactone + H2O2 + H(+)</text>
        <dbReference type="Rhea" id="RHEA:23756"/>
        <dbReference type="ChEBI" id="CHEBI:15378"/>
        <dbReference type="ChEBI" id="CHEBI:15379"/>
        <dbReference type="ChEBI" id="CHEBI:16240"/>
        <dbReference type="ChEBI" id="CHEBI:16292"/>
        <dbReference type="ChEBI" id="CHEBI:58277"/>
        <dbReference type="EC" id="1.1.3.37"/>
    </reaction>
</comment>
<dbReference type="SUPFAM" id="SSF56176">
    <property type="entry name" value="FAD-binding/transporter-associated domain-like"/>
    <property type="match status" value="1"/>
</dbReference>
<dbReference type="Gene3D" id="3.30.465.10">
    <property type="match status" value="1"/>
</dbReference>
<dbReference type="InterPro" id="IPR006094">
    <property type="entry name" value="Oxid_FAD_bind_N"/>
</dbReference>
<dbReference type="InterPro" id="IPR006093">
    <property type="entry name" value="Oxy_OxRdtase_FAD_BS"/>
</dbReference>
<comment type="similarity">
    <text evidence="3 10">Belongs to the oxygen-dependent FAD-linked oxidoreductase family.</text>
</comment>
<dbReference type="GeneID" id="76148507"/>
<comment type="subcellular location">
    <subcellularLocation>
        <location evidence="10">Mitochondrion membrane</location>
    </subcellularLocation>
</comment>
<evidence type="ECO:0000313" key="12">
    <source>
        <dbReference type="EMBL" id="KAI5967232.1"/>
    </source>
</evidence>
<dbReference type="InterPro" id="IPR010031">
    <property type="entry name" value="FAD_lactone_oxidase-like"/>
</dbReference>
<dbReference type="GO" id="GO:0034599">
    <property type="term" value="P:cellular response to oxidative stress"/>
    <property type="evidence" value="ECO:0007669"/>
    <property type="project" value="UniProtKB-ARBA"/>
</dbReference>
<protein>
    <recommendedName>
        <fullName evidence="5 10">D-arabinono-1,4-lactone oxidase</fullName>
        <shortName evidence="10">ALO</shortName>
        <ecNumber evidence="4 10">1.1.3.37</ecNumber>
    </recommendedName>
    <alternativeName>
        <fullName evidence="9 10">L-galactono-gamma-lactone oxidase</fullName>
    </alternativeName>
</protein>
<evidence type="ECO:0000256" key="6">
    <source>
        <dbReference type="ARBA" id="ARBA00022630"/>
    </source>
</evidence>
<dbReference type="PANTHER" id="PTHR43762">
    <property type="entry name" value="L-GULONOLACTONE OXIDASE"/>
    <property type="match status" value="1"/>
</dbReference>
<dbReference type="FunFam" id="3.30.465.10:FF:000042">
    <property type="entry name" value="D-arabinono-1,4-lactone oxidase"/>
    <property type="match status" value="1"/>
</dbReference>
<dbReference type="EMBL" id="JAIHNG010000031">
    <property type="protein sequence ID" value="KAI5967232.1"/>
    <property type="molecule type" value="Genomic_DNA"/>
</dbReference>
<keyword evidence="7 10" id="KW-0274">FAD</keyword>
<reference evidence="12 13" key="1">
    <citation type="journal article" date="2022" name="DNA Res.">
        <title>Genome analysis of five recently described species of the CUG-Ser clade uncovers Candida theae as a new hybrid lineage with pathogenic potential in the Candida parapsilosis species complex.</title>
        <authorList>
            <person name="Mixao V."/>
            <person name="Del Olmo V."/>
            <person name="Hegedusova E."/>
            <person name="Saus E."/>
            <person name="Pryszcz L."/>
            <person name="Cillingova A."/>
            <person name="Nosek J."/>
            <person name="Gabaldon T."/>
        </authorList>
    </citation>
    <scope>NUCLEOTIDE SEQUENCE [LARGE SCALE GENOMIC DNA]</scope>
    <source>
        <strain evidence="12 13">CBS 12239</strain>
    </source>
</reference>
<dbReference type="Gene3D" id="3.30.43.10">
    <property type="entry name" value="Uridine Diphospho-n-acetylenolpyruvylglucosamine Reductase, domain 2"/>
    <property type="match status" value="1"/>
</dbReference>
<evidence type="ECO:0000256" key="8">
    <source>
        <dbReference type="ARBA" id="ARBA00023002"/>
    </source>
</evidence>
<dbReference type="GO" id="GO:0031966">
    <property type="term" value="C:mitochondrial membrane"/>
    <property type="evidence" value="ECO:0007669"/>
    <property type="project" value="UniProtKB-SubCell"/>
</dbReference>
<dbReference type="PROSITE" id="PS51387">
    <property type="entry name" value="FAD_PCMH"/>
    <property type="match status" value="1"/>
</dbReference>
<keyword evidence="6 10" id="KW-0285">Flavoprotein</keyword>
<dbReference type="InterPro" id="IPR036318">
    <property type="entry name" value="FAD-bd_PCMH-like_sf"/>
</dbReference>
<dbReference type="InterPro" id="IPR030654">
    <property type="entry name" value="Sugar_lactone_oxidase"/>
</dbReference>
<gene>
    <name evidence="12" type="ORF">KGF57_000447</name>
</gene>
<evidence type="ECO:0000259" key="11">
    <source>
        <dbReference type="PROSITE" id="PS51387"/>
    </source>
</evidence>
<comment type="caution">
    <text evidence="12">The sequence shown here is derived from an EMBL/GenBank/DDBJ whole genome shotgun (WGS) entry which is preliminary data.</text>
</comment>
<comment type="cofactor">
    <cofactor evidence="1 10">
        <name>FAD</name>
        <dbReference type="ChEBI" id="CHEBI:57692"/>
    </cofactor>
</comment>
<evidence type="ECO:0000256" key="3">
    <source>
        <dbReference type="ARBA" id="ARBA00005466"/>
    </source>
</evidence>
<evidence type="ECO:0000256" key="9">
    <source>
        <dbReference type="ARBA" id="ARBA00033418"/>
    </source>
</evidence>
<organism evidence="12 13">
    <name type="scientific">Candida theae</name>
    <dbReference type="NCBI Taxonomy" id="1198502"/>
    <lineage>
        <taxon>Eukaryota</taxon>
        <taxon>Fungi</taxon>
        <taxon>Dikarya</taxon>
        <taxon>Ascomycota</taxon>
        <taxon>Saccharomycotina</taxon>
        <taxon>Pichiomycetes</taxon>
        <taxon>Debaryomycetaceae</taxon>
        <taxon>Candida/Lodderomyces clade</taxon>
        <taxon>Candida</taxon>
    </lineage>
</organism>
<dbReference type="RefSeq" id="XP_051611048.1">
    <property type="nucleotide sequence ID" value="XM_051753980.1"/>
</dbReference>
<name>A0AAD5BJK3_9ASCO</name>
<evidence type="ECO:0000313" key="13">
    <source>
        <dbReference type="Proteomes" id="UP001204833"/>
    </source>
</evidence>
<dbReference type="EC" id="1.1.3.37" evidence="4 10"/>
<dbReference type="PROSITE" id="PS00862">
    <property type="entry name" value="OX2_COVAL_FAD"/>
    <property type="match status" value="1"/>
</dbReference>
<keyword evidence="8 10" id="KW-0560">Oxidoreductase</keyword>
<comment type="pathway">
    <text evidence="2 10">Cofactor biosynthesis; D-erythroascorbate biosynthesis; dehydro-D-arabinono-1,4-lactone from D-arabinose: step 2/2.</text>
</comment>
<keyword evidence="10" id="KW-0496">Mitochondrion</keyword>
<dbReference type="GO" id="GO:0071949">
    <property type="term" value="F:FAD binding"/>
    <property type="evidence" value="ECO:0007669"/>
    <property type="project" value="UniProtKB-UniRule"/>
</dbReference>
<dbReference type="Proteomes" id="UP001204833">
    <property type="component" value="Unassembled WGS sequence"/>
</dbReference>
<proteinExistence type="inferred from homology"/>